<dbReference type="AlphaFoldDB" id="J4X1V1"/>
<protein>
    <recommendedName>
        <fullName evidence="3">LPS-assembly lipoprotein LptE</fullName>
    </recommendedName>
</protein>
<proteinExistence type="predicted"/>
<reference evidence="1 2" key="1">
    <citation type="journal article" date="2012" name="ISME J.">
        <title>Genomic insights to SAR86, an abundant and uncultivated marine bacterial lineage.</title>
        <authorList>
            <person name="Dupont C.L."/>
            <person name="Rusch D.B."/>
            <person name="Yooseph S."/>
            <person name="Lombardo M.J."/>
            <person name="Richter R.A."/>
            <person name="Valas R."/>
            <person name="Novotny M."/>
            <person name="Yee-Greenbaum J."/>
            <person name="Selengut J.D."/>
            <person name="Haft D.H."/>
            <person name="Halpern A.L."/>
            <person name="Lasken R.S."/>
            <person name="Nealson K."/>
            <person name="Friedman R."/>
            <person name="Venter J.C."/>
        </authorList>
    </citation>
    <scope>NUCLEOTIDE SEQUENCE [LARGE SCALE GENOMIC DNA]</scope>
</reference>
<evidence type="ECO:0000313" key="1">
    <source>
        <dbReference type="EMBL" id="EJP73415.1"/>
    </source>
</evidence>
<dbReference type="EMBL" id="JH611165">
    <property type="protein sequence ID" value="EJP73415.1"/>
    <property type="molecule type" value="Genomic_DNA"/>
</dbReference>
<evidence type="ECO:0008006" key="3">
    <source>
        <dbReference type="Google" id="ProtNLM"/>
    </source>
</evidence>
<name>J4X1V1_9GAMM</name>
<dbReference type="Proteomes" id="UP000010116">
    <property type="component" value="Unassembled WGS sequence"/>
</dbReference>
<sequence>MIRCFYLALILSSCAIDTSSINNSNYKFDSTVPLDIQFHIINDLIENDASELSFSEYGVNEYKILAGNSIRPLENEIKVSLSVKAVLNSESYEFSYIIKKIYNTNELNPLAENQRKEFIVMQSLDEIIQQINMEISKIEMQSIKS</sequence>
<gene>
    <name evidence="1" type="ORF">NT02SARS_0111</name>
</gene>
<accession>J4X1V1</accession>
<evidence type="ECO:0000313" key="2">
    <source>
        <dbReference type="Proteomes" id="UP000010116"/>
    </source>
</evidence>
<organism evidence="1 2">
    <name type="scientific">SAR86 cluster bacterium SAR86B</name>
    <dbReference type="NCBI Taxonomy" id="1123867"/>
    <lineage>
        <taxon>Bacteria</taxon>
        <taxon>Pseudomonadati</taxon>
        <taxon>Pseudomonadota</taxon>
        <taxon>Gammaproteobacteria</taxon>
        <taxon>SAR86 cluster</taxon>
    </lineage>
</organism>
<dbReference type="HOGENOM" id="CLU_1785557_0_0_6"/>